<sequence length="244" mass="27170">DSGTAKTASVSRLADFVGIGDIVSGLSASRTGITYGLREHAQKGWMIKIGRYPANSRKIVCIDEIQYIKERDVRTLGKAMDEGFLTIDRIAEKTLESMTRLIALANPKEDKVMDELMFGCEGLRDLFDKPIIRRFDLAICLTAGDIKSKELNLPNVEIISDKVSKKMLQDLIFWAWTRPSKLIKISKKTTEKILDLSTSLTERFGDASDVPLVSPGDFSDKLARIATAYAALCVSTDNKFEKIK</sequence>
<gene>
    <name evidence="4" type="ORF">S03H2_59770</name>
</gene>
<dbReference type="GO" id="GO:0005524">
    <property type="term" value="F:ATP binding"/>
    <property type="evidence" value="ECO:0007669"/>
    <property type="project" value="UniProtKB-KW"/>
</dbReference>
<name>X1K3E0_9ZZZZ</name>
<evidence type="ECO:0000256" key="1">
    <source>
        <dbReference type="ARBA" id="ARBA00022741"/>
    </source>
</evidence>
<reference evidence="4" key="1">
    <citation type="journal article" date="2014" name="Front. Microbiol.">
        <title>High frequency of phylogenetically diverse reductive dehalogenase-homologous genes in deep subseafloor sedimentary metagenomes.</title>
        <authorList>
            <person name="Kawai M."/>
            <person name="Futagami T."/>
            <person name="Toyoda A."/>
            <person name="Takaki Y."/>
            <person name="Nishi S."/>
            <person name="Hori S."/>
            <person name="Arai W."/>
            <person name="Tsubouchi T."/>
            <person name="Morono Y."/>
            <person name="Uchiyama I."/>
            <person name="Ito T."/>
            <person name="Fujiyama A."/>
            <person name="Inagaki F."/>
            <person name="Takami H."/>
        </authorList>
    </citation>
    <scope>NUCLEOTIDE SEQUENCE</scope>
    <source>
        <strain evidence="4">Expedition CK06-06</strain>
    </source>
</reference>
<dbReference type="Gene3D" id="3.40.50.300">
    <property type="entry name" value="P-loop containing nucleotide triphosphate hydrolases"/>
    <property type="match status" value="1"/>
</dbReference>
<dbReference type="GO" id="GO:0003677">
    <property type="term" value="F:DNA binding"/>
    <property type="evidence" value="ECO:0007669"/>
    <property type="project" value="InterPro"/>
</dbReference>
<dbReference type="AlphaFoldDB" id="X1K3E0"/>
<feature type="non-terminal residue" evidence="4">
    <location>
        <position position="1"/>
    </location>
</feature>
<comment type="caution">
    <text evidence="4">The sequence shown here is derived from an EMBL/GenBank/DDBJ whole genome shotgun (WGS) entry which is preliminary data.</text>
</comment>
<keyword evidence="1" id="KW-0547">Nucleotide-binding</keyword>
<protein>
    <recommendedName>
        <fullName evidence="3">MCM C-terminal AAA(+) ATPase domain-containing protein</fullName>
    </recommendedName>
</protein>
<evidence type="ECO:0000256" key="2">
    <source>
        <dbReference type="ARBA" id="ARBA00022840"/>
    </source>
</evidence>
<dbReference type="SUPFAM" id="SSF52540">
    <property type="entry name" value="P-loop containing nucleoside triphosphate hydrolases"/>
    <property type="match status" value="1"/>
</dbReference>
<evidence type="ECO:0000313" key="4">
    <source>
        <dbReference type="EMBL" id="GAH84814.1"/>
    </source>
</evidence>
<feature type="domain" description="MCM C-terminal AAA(+) ATPase" evidence="3">
    <location>
        <begin position="1"/>
        <end position="137"/>
    </location>
</feature>
<dbReference type="InterPro" id="IPR001208">
    <property type="entry name" value="MCM_dom"/>
</dbReference>
<dbReference type="EMBL" id="BARU01038451">
    <property type="protein sequence ID" value="GAH84814.1"/>
    <property type="molecule type" value="Genomic_DNA"/>
</dbReference>
<organism evidence="4">
    <name type="scientific">marine sediment metagenome</name>
    <dbReference type="NCBI Taxonomy" id="412755"/>
    <lineage>
        <taxon>unclassified sequences</taxon>
        <taxon>metagenomes</taxon>
        <taxon>ecological metagenomes</taxon>
    </lineage>
</organism>
<evidence type="ECO:0000259" key="3">
    <source>
        <dbReference type="PROSITE" id="PS50051"/>
    </source>
</evidence>
<dbReference type="Pfam" id="PF00493">
    <property type="entry name" value="MCM"/>
    <property type="match status" value="1"/>
</dbReference>
<dbReference type="PROSITE" id="PS50051">
    <property type="entry name" value="MCM_2"/>
    <property type="match status" value="1"/>
</dbReference>
<accession>X1K3E0</accession>
<keyword evidence="2" id="KW-0067">ATP-binding</keyword>
<proteinExistence type="predicted"/>
<dbReference type="InterPro" id="IPR027417">
    <property type="entry name" value="P-loop_NTPase"/>
</dbReference>
<feature type="non-terminal residue" evidence="4">
    <location>
        <position position="244"/>
    </location>
</feature>